<dbReference type="Gene3D" id="3.40.50.720">
    <property type="entry name" value="NAD(P)-binding Rossmann-like Domain"/>
    <property type="match status" value="1"/>
</dbReference>
<name>A0ABU0RT72_9ACTN</name>
<dbReference type="InterPro" id="IPR045886">
    <property type="entry name" value="ThiF/MoeB/HesA"/>
</dbReference>
<sequence length="445" mass="46707">MELPAATAVRRWVGGRHDPTPPGDSLPSVLRVNHRTRLVVPVPSDRAGALLIDADYPDVGPLAVAWESAGDGAARQLTPLPSPWDPTTPTVSQLAALARTAAGRHVDGSADRVWPLVGNLADRHVVVAGLGSVGSRIVEDLVRCGIGTVTVIDPENVEAPNLARTVYTAADLGLSKPTAIARRLRAIDPAVQVTEHVEALGALNLADVLSGADLVVGATDDMEEQALLSHHAYAARIPMVACALYRAAAAGEVVISVPEADTPCWNCSVGTATASTSLRPEHDYGLEGRLVGEAALGPAIHLVACCASSAAIGLLAGPSSPAGEPLRRLIEKRRTLGVVATSPRWGFFPDLVPELTQPHQHAPQSLWAIPDRDPDCPACGAPDKRKEPLTAAEGEALAELLNTLDLEEETAADAPMTLEPAELPHDVRTEEEQEADSAEQTRRAS</sequence>
<dbReference type="GO" id="GO:0016779">
    <property type="term" value="F:nucleotidyltransferase activity"/>
    <property type="evidence" value="ECO:0007669"/>
    <property type="project" value="UniProtKB-KW"/>
</dbReference>
<dbReference type="Pfam" id="PF00899">
    <property type="entry name" value="ThiF"/>
    <property type="match status" value="1"/>
</dbReference>
<organism evidence="3 4">
    <name type="scientific">Streptomyces turgidiscabies</name>
    <dbReference type="NCBI Taxonomy" id="85558"/>
    <lineage>
        <taxon>Bacteria</taxon>
        <taxon>Bacillati</taxon>
        <taxon>Actinomycetota</taxon>
        <taxon>Actinomycetes</taxon>
        <taxon>Kitasatosporales</taxon>
        <taxon>Streptomycetaceae</taxon>
        <taxon>Streptomyces</taxon>
    </lineage>
</organism>
<proteinExistence type="predicted"/>
<evidence type="ECO:0000259" key="2">
    <source>
        <dbReference type="Pfam" id="PF00899"/>
    </source>
</evidence>
<feature type="region of interest" description="Disordered" evidence="1">
    <location>
        <begin position="1"/>
        <end position="26"/>
    </location>
</feature>
<feature type="region of interest" description="Disordered" evidence="1">
    <location>
        <begin position="362"/>
        <end position="388"/>
    </location>
</feature>
<evidence type="ECO:0000313" key="3">
    <source>
        <dbReference type="EMBL" id="MDQ0935201.1"/>
    </source>
</evidence>
<dbReference type="Proteomes" id="UP001223072">
    <property type="component" value="Unassembled WGS sequence"/>
</dbReference>
<gene>
    <name evidence="3" type="ORF">QFZ49_005172</name>
</gene>
<comment type="caution">
    <text evidence="3">The sequence shown here is derived from an EMBL/GenBank/DDBJ whole genome shotgun (WGS) entry which is preliminary data.</text>
</comment>
<keyword evidence="3" id="KW-0808">Transferase</keyword>
<dbReference type="SUPFAM" id="SSF69572">
    <property type="entry name" value="Activating enzymes of the ubiquitin-like proteins"/>
    <property type="match status" value="1"/>
</dbReference>
<dbReference type="PANTHER" id="PTHR43267:SF1">
    <property type="entry name" value="TRNA THREONYLCARBAMOYLADENOSINE DEHYDRATASE"/>
    <property type="match status" value="1"/>
</dbReference>
<dbReference type="EMBL" id="JAUSZS010000006">
    <property type="protein sequence ID" value="MDQ0935201.1"/>
    <property type="molecule type" value="Genomic_DNA"/>
</dbReference>
<dbReference type="InterPro" id="IPR000594">
    <property type="entry name" value="ThiF_NAD_FAD-bd"/>
</dbReference>
<evidence type="ECO:0000256" key="1">
    <source>
        <dbReference type="SAM" id="MobiDB-lite"/>
    </source>
</evidence>
<keyword evidence="3" id="KW-0548">Nucleotidyltransferase</keyword>
<dbReference type="PANTHER" id="PTHR43267">
    <property type="entry name" value="TRNA THREONYLCARBAMOYLADENOSINE DEHYDRATASE"/>
    <property type="match status" value="1"/>
</dbReference>
<reference evidence="3 4" key="1">
    <citation type="submission" date="2023-07" db="EMBL/GenBank/DDBJ databases">
        <title>Comparative genomics of wheat-associated soil bacteria to identify genetic determinants of phenazine resistance.</title>
        <authorList>
            <person name="Mouncey N."/>
        </authorList>
    </citation>
    <scope>NUCLEOTIDE SEQUENCE [LARGE SCALE GENOMIC DNA]</scope>
    <source>
        <strain evidence="3 4">W2I16</strain>
    </source>
</reference>
<keyword evidence="4" id="KW-1185">Reference proteome</keyword>
<feature type="region of interest" description="Disordered" evidence="1">
    <location>
        <begin position="404"/>
        <end position="445"/>
    </location>
</feature>
<accession>A0ABU0RT72</accession>
<protein>
    <submittedName>
        <fullName evidence="3">Molybdopterin/thiamine biosynthesis adenylyltransferase</fullName>
    </submittedName>
</protein>
<dbReference type="InterPro" id="IPR035985">
    <property type="entry name" value="Ubiquitin-activating_enz"/>
</dbReference>
<feature type="domain" description="THIF-type NAD/FAD binding fold" evidence="2">
    <location>
        <begin position="120"/>
        <end position="321"/>
    </location>
</feature>
<evidence type="ECO:0000313" key="4">
    <source>
        <dbReference type="Proteomes" id="UP001223072"/>
    </source>
</evidence>